<evidence type="ECO:0000256" key="1">
    <source>
        <dbReference type="SAM" id="MobiDB-lite"/>
    </source>
</evidence>
<accession>A0AAW1NW43</accession>
<feature type="compositionally biased region" description="Low complexity" evidence="1">
    <location>
        <begin position="1"/>
        <end position="16"/>
    </location>
</feature>
<feature type="compositionally biased region" description="Polar residues" evidence="1">
    <location>
        <begin position="108"/>
        <end position="122"/>
    </location>
</feature>
<proteinExistence type="predicted"/>
<keyword evidence="3" id="KW-1185">Reference proteome</keyword>
<comment type="caution">
    <text evidence="2">The sequence shown here is derived from an EMBL/GenBank/DDBJ whole genome shotgun (WGS) entry which is preliminary data.</text>
</comment>
<feature type="region of interest" description="Disordered" evidence="1">
    <location>
        <begin position="1"/>
        <end position="244"/>
    </location>
</feature>
<name>A0AAW1NW43_9CHLO</name>
<feature type="compositionally biased region" description="Basic and acidic residues" evidence="1">
    <location>
        <begin position="57"/>
        <end position="67"/>
    </location>
</feature>
<dbReference type="Proteomes" id="UP001465755">
    <property type="component" value="Unassembled WGS sequence"/>
</dbReference>
<protein>
    <submittedName>
        <fullName evidence="2">Uncharacterized protein</fullName>
    </submittedName>
</protein>
<sequence length="244" mass="25508">MYNADGSLRSSGLRRGPSGGGSSTFQFGDDRKDGQDFAAAKQPTKLDPQVMQAAGRRTHDGESDGAKPARAAAGRTLTNQSSFSFGGDDAGTDGTAEGGLPSARRRNANAQTSEEQVYNRSMSDAKRNALYTSNVFGGAAEADEPEANARPLSRQQSQSKRSEIAGHNIFSGAEEGTDPGSSHGDKSEHVSGSKMPPGGNAQIVFGDDYQLDPNKLSPAPKVNRPAAAQPRRPPGGHTSADFPF</sequence>
<dbReference type="EMBL" id="JALJOQ010000109">
    <property type="protein sequence ID" value="KAK9797064.1"/>
    <property type="molecule type" value="Genomic_DNA"/>
</dbReference>
<gene>
    <name evidence="2" type="ORF">WJX73_000860</name>
</gene>
<reference evidence="2 3" key="1">
    <citation type="journal article" date="2024" name="Nat. Commun.">
        <title>Phylogenomics reveals the evolutionary origins of lichenization in chlorophyte algae.</title>
        <authorList>
            <person name="Puginier C."/>
            <person name="Libourel C."/>
            <person name="Otte J."/>
            <person name="Skaloud P."/>
            <person name="Haon M."/>
            <person name="Grisel S."/>
            <person name="Petersen M."/>
            <person name="Berrin J.G."/>
            <person name="Delaux P.M."/>
            <person name="Dal Grande F."/>
            <person name="Keller J."/>
        </authorList>
    </citation>
    <scope>NUCLEOTIDE SEQUENCE [LARGE SCALE GENOMIC DNA]</scope>
    <source>
        <strain evidence="2 3">SAG 2036</strain>
    </source>
</reference>
<organism evidence="2 3">
    <name type="scientific">Symbiochloris irregularis</name>
    <dbReference type="NCBI Taxonomy" id="706552"/>
    <lineage>
        <taxon>Eukaryota</taxon>
        <taxon>Viridiplantae</taxon>
        <taxon>Chlorophyta</taxon>
        <taxon>core chlorophytes</taxon>
        <taxon>Trebouxiophyceae</taxon>
        <taxon>Trebouxiales</taxon>
        <taxon>Trebouxiaceae</taxon>
        <taxon>Symbiochloris</taxon>
    </lineage>
</organism>
<dbReference type="AlphaFoldDB" id="A0AAW1NW43"/>
<evidence type="ECO:0000313" key="3">
    <source>
        <dbReference type="Proteomes" id="UP001465755"/>
    </source>
</evidence>
<evidence type="ECO:0000313" key="2">
    <source>
        <dbReference type="EMBL" id="KAK9797064.1"/>
    </source>
</evidence>